<evidence type="ECO:0000313" key="3">
    <source>
        <dbReference type="Proteomes" id="UP000663873"/>
    </source>
</evidence>
<evidence type="ECO:0000313" key="1">
    <source>
        <dbReference type="EMBL" id="CAF4936287.1"/>
    </source>
</evidence>
<protein>
    <submittedName>
        <fullName evidence="1">Uncharacterized protein</fullName>
    </submittedName>
</protein>
<proteinExistence type="predicted"/>
<evidence type="ECO:0000313" key="2">
    <source>
        <dbReference type="EMBL" id="CAF4988559.1"/>
    </source>
</evidence>
<sequence length="68" mass="7456">GSEECASLPSTLHVAIKETNRSGSSQYDNQAFQNDIPIINIQPAEEIISNNSPRRLSSEVDIEVGRTK</sequence>
<accession>A0A821X1M9</accession>
<gene>
    <name evidence="1" type="ORF">UJA718_LOCUS47109</name>
    <name evidence="2" type="ORF">UJA718_LOCUS49697</name>
</gene>
<keyword evidence="3" id="KW-1185">Reference proteome</keyword>
<name>A0A821X1M9_9BILA</name>
<dbReference type="EMBL" id="CAJOBP010105724">
    <property type="protein sequence ID" value="CAF4988559.1"/>
    <property type="molecule type" value="Genomic_DNA"/>
</dbReference>
<dbReference type="EMBL" id="CAJOBP010087580">
    <property type="protein sequence ID" value="CAF4936287.1"/>
    <property type="molecule type" value="Genomic_DNA"/>
</dbReference>
<comment type="caution">
    <text evidence="1">The sequence shown here is derived from an EMBL/GenBank/DDBJ whole genome shotgun (WGS) entry which is preliminary data.</text>
</comment>
<organism evidence="1 3">
    <name type="scientific">Rotaria socialis</name>
    <dbReference type="NCBI Taxonomy" id="392032"/>
    <lineage>
        <taxon>Eukaryota</taxon>
        <taxon>Metazoa</taxon>
        <taxon>Spiralia</taxon>
        <taxon>Gnathifera</taxon>
        <taxon>Rotifera</taxon>
        <taxon>Eurotatoria</taxon>
        <taxon>Bdelloidea</taxon>
        <taxon>Philodinida</taxon>
        <taxon>Philodinidae</taxon>
        <taxon>Rotaria</taxon>
    </lineage>
</organism>
<dbReference type="AlphaFoldDB" id="A0A821X1M9"/>
<reference evidence="1" key="1">
    <citation type="submission" date="2021-02" db="EMBL/GenBank/DDBJ databases">
        <authorList>
            <person name="Nowell W R."/>
        </authorList>
    </citation>
    <scope>NUCLEOTIDE SEQUENCE</scope>
</reference>
<feature type="non-terminal residue" evidence="1">
    <location>
        <position position="1"/>
    </location>
</feature>
<dbReference type="Proteomes" id="UP000663873">
    <property type="component" value="Unassembled WGS sequence"/>
</dbReference>
<feature type="non-terminal residue" evidence="1">
    <location>
        <position position="68"/>
    </location>
</feature>